<evidence type="ECO:0000313" key="3">
    <source>
        <dbReference type="EMBL" id="GGG47797.1"/>
    </source>
</evidence>
<evidence type="ECO:0000259" key="2">
    <source>
        <dbReference type="Pfam" id="PF04230"/>
    </source>
</evidence>
<evidence type="ECO:0000313" key="4">
    <source>
        <dbReference type="Proteomes" id="UP000638848"/>
    </source>
</evidence>
<sequence length="779" mass="84791">MRVAVLNDIGQPVYHVGDEAMAHAAVAQLRQRGVEDVLLLTRDEAHTRARFGEGVSTARAPEFPWAPEDRERYLREIKAVVAGDAGALPEDDQAHALIETLRTVDALLVAGGGNLNSAYGWLLHERAAVVHIASALGKPVVVSGQTLGPELSEADAATLRDLLDAAALVGLRESRSLALARRLSPGHPALHGCYDDATFLADDAGGAAPAAGDAGRPAGDGSGGGPRIVATFAPGNGPFGPEEAAPVHAALLDALVHRTGGTVTFLPHMAEPGRHDGDEAFHARVAALMVAEAELREIDDARRTAELTAAADYVVTSRYHPAVFGLAGGATVLPVAVDTYSETRIQGVLDNWGLAEQAVPLAALLTPGDAAWDTRAAVQQWATEAVERHEAVRSALAEAAPHVRAGFAQWWDAVVAALGGDRPAGLPEAVHADPRGVAPEFPAALRRRYTAPRVPAERRTVAVVMRTKDRPVLLRRALDDVLAQTFADWRLVVVNDGGAPGPVDELVARREDALAGRVTVLHHRRSVGMEAATNRGLRAAESEFVAVHDDDDQWHPTFLQRTVAHLEDPRTTDDGVMVRTEIVYERVEGDVVREEGRELFWADLHEITLTDLLKINRAVPISFLYRRAVHGVLGDYDESLPVVGDWEFHLRFLQTFTVGFLDGRPLAFWNQRPGQAGPLGNSVTDLTDAHRRYDLLVRERHLKQWTAENGIGLPLYLTKALEREAQDLHHRLDRSEELARELVDLVRLQNERIAVLENVVADNSFFGYLKRTWRRLLGR</sequence>
<keyword evidence="4" id="KW-1185">Reference proteome</keyword>
<gene>
    <name evidence="3" type="ORF">GCM10011374_07760</name>
</gene>
<dbReference type="EMBL" id="BMEQ01000003">
    <property type="protein sequence ID" value="GGG47797.1"/>
    <property type="molecule type" value="Genomic_DNA"/>
</dbReference>
<dbReference type="SUPFAM" id="SSF53448">
    <property type="entry name" value="Nucleotide-diphospho-sugar transferases"/>
    <property type="match status" value="1"/>
</dbReference>
<dbReference type="AlphaFoldDB" id="A0A917GJ39"/>
<dbReference type="Pfam" id="PF04230">
    <property type="entry name" value="PS_pyruv_trans"/>
    <property type="match status" value="1"/>
</dbReference>
<dbReference type="Proteomes" id="UP000638848">
    <property type="component" value="Unassembled WGS sequence"/>
</dbReference>
<organism evidence="3 4">
    <name type="scientific">Kocuria dechangensis</name>
    <dbReference type="NCBI Taxonomy" id="1176249"/>
    <lineage>
        <taxon>Bacteria</taxon>
        <taxon>Bacillati</taxon>
        <taxon>Actinomycetota</taxon>
        <taxon>Actinomycetes</taxon>
        <taxon>Micrococcales</taxon>
        <taxon>Micrococcaceae</taxon>
        <taxon>Kocuria</taxon>
    </lineage>
</organism>
<reference evidence="3" key="2">
    <citation type="submission" date="2020-09" db="EMBL/GenBank/DDBJ databases">
        <authorList>
            <person name="Sun Q."/>
            <person name="Zhou Y."/>
        </authorList>
    </citation>
    <scope>NUCLEOTIDE SEQUENCE</scope>
    <source>
        <strain evidence="3">CGMCC 1.12187</strain>
    </source>
</reference>
<dbReference type="RefSeq" id="WP_188534526.1">
    <property type="nucleotide sequence ID" value="NZ_BMEQ01000003.1"/>
</dbReference>
<reference evidence="3" key="1">
    <citation type="journal article" date="2014" name="Int. J. Syst. Evol. Microbiol.">
        <title>Complete genome sequence of Corynebacterium casei LMG S-19264T (=DSM 44701T), isolated from a smear-ripened cheese.</title>
        <authorList>
            <consortium name="US DOE Joint Genome Institute (JGI-PGF)"/>
            <person name="Walter F."/>
            <person name="Albersmeier A."/>
            <person name="Kalinowski J."/>
            <person name="Ruckert C."/>
        </authorList>
    </citation>
    <scope>NUCLEOTIDE SEQUENCE</scope>
    <source>
        <strain evidence="3">CGMCC 1.12187</strain>
    </source>
</reference>
<dbReference type="PANTHER" id="PTHR43685">
    <property type="entry name" value="GLYCOSYLTRANSFERASE"/>
    <property type="match status" value="1"/>
</dbReference>
<dbReference type="InterPro" id="IPR029044">
    <property type="entry name" value="Nucleotide-diphossugar_trans"/>
</dbReference>
<dbReference type="InterPro" id="IPR007345">
    <property type="entry name" value="Polysacch_pyruvyl_Trfase"/>
</dbReference>
<comment type="caution">
    <text evidence="3">The sequence shown here is derived from an EMBL/GenBank/DDBJ whole genome shotgun (WGS) entry which is preliminary data.</text>
</comment>
<proteinExistence type="predicted"/>
<accession>A0A917GJ39</accession>
<evidence type="ECO:0008006" key="5">
    <source>
        <dbReference type="Google" id="ProtNLM"/>
    </source>
</evidence>
<name>A0A917GJ39_9MICC</name>
<feature type="domain" description="Polysaccharide pyruvyl transferase" evidence="2">
    <location>
        <begin position="16"/>
        <end position="338"/>
    </location>
</feature>
<dbReference type="InterPro" id="IPR001173">
    <property type="entry name" value="Glyco_trans_2-like"/>
</dbReference>
<dbReference type="Pfam" id="PF00535">
    <property type="entry name" value="Glycos_transf_2"/>
    <property type="match status" value="1"/>
</dbReference>
<dbReference type="CDD" id="cd00761">
    <property type="entry name" value="Glyco_tranf_GTA_type"/>
    <property type="match status" value="1"/>
</dbReference>
<dbReference type="Gene3D" id="3.90.550.10">
    <property type="entry name" value="Spore Coat Polysaccharide Biosynthesis Protein SpsA, Chain A"/>
    <property type="match status" value="1"/>
</dbReference>
<protein>
    <recommendedName>
        <fullName evidence="5">Glycosyltransferase</fullName>
    </recommendedName>
</protein>
<feature type="domain" description="Glycosyltransferase 2-like" evidence="1">
    <location>
        <begin position="463"/>
        <end position="588"/>
    </location>
</feature>
<dbReference type="PANTHER" id="PTHR43685:SF11">
    <property type="entry name" value="GLYCOSYLTRANSFERASE TAGX-RELATED"/>
    <property type="match status" value="1"/>
</dbReference>
<evidence type="ECO:0000259" key="1">
    <source>
        <dbReference type="Pfam" id="PF00535"/>
    </source>
</evidence>
<dbReference type="InterPro" id="IPR050834">
    <property type="entry name" value="Glycosyltransf_2"/>
</dbReference>